<dbReference type="AlphaFoldDB" id="A0A841GVQ9"/>
<dbReference type="InterPro" id="IPR007165">
    <property type="entry name" value="Phage_holin_4_2"/>
</dbReference>
<evidence type="ECO:0000313" key="3">
    <source>
        <dbReference type="Proteomes" id="UP000582837"/>
    </source>
</evidence>
<dbReference type="RefSeq" id="WP_170039411.1">
    <property type="nucleotide sequence ID" value="NZ_JABDTL010000002.1"/>
</dbReference>
<keyword evidence="1" id="KW-1133">Transmembrane helix</keyword>
<sequence length="121" mass="12960">MNLILRWIASAAAVGIAVYALPGLEYDGRITTLFVVAVILGLVNAIVRPIIKMLACGIIALTLGLALLVINAAMLYLTGFIAGQFGYGFRVLDFKSAVIGSLIISIASWFLSMLLKDNDDR</sequence>
<feature type="transmembrane region" description="Helical" evidence="1">
    <location>
        <begin position="54"/>
        <end position="77"/>
    </location>
</feature>
<evidence type="ECO:0000256" key="1">
    <source>
        <dbReference type="SAM" id="Phobius"/>
    </source>
</evidence>
<keyword evidence="1" id="KW-0812">Transmembrane</keyword>
<dbReference type="Pfam" id="PF04020">
    <property type="entry name" value="Phage_holin_4_2"/>
    <property type="match status" value="1"/>
</dbReference>
<organism evidence="2 3">
    <name type="scientific">Longimicrobium terrae</name>
    <dbReference type="NCBI Taxonomy" id="1639882"/>
    <lineage>
        <taxon>Bacteria</taxon>
        <taxon>Pseudomonadati</taxon>
        <taxon>Gemmatimonadota</taxon>
        <taxon>Longimicrobiia</taxon>
        <taxon>Longimicrobiales</taxon>
        <taxon>Longimicrobiaceae</taxon>
        <taxon>Longimicrobium</taxon>
    </lineage>
</organism>
<proteinExistence type="predicted"/>
<feature type="transmembrane region" description="Helical" evidence="1">
    <location>
        <begin position="7"/>
        <end position="24"/>
    </location>
</feature>
<dbReference type="PANTHER" id="PTHR37309:SF1">
    <property type="entry name" value="SLR0284 PROTEIN"/>
    <property type="match status" value="1"/>
</dbReference>
<name>A0A841GVQ9_9BACT</name>
<feature type="transmembrane region" description="Helical" evidence="1">
    <location>
        <begin position="97"/>
        <end position="115"/>
    </location>
</feature>
<accession>A0A841GVQ9</accession>
<comment type="caution">
    <text evidence="2">The sequence shown here is derived from an EMBL/GenBank/DDBJ whole genome shotgun (WGS) entry which is preliminary data.</text>
</comment>
<dbReference type="Proteomes" id="UP000582837">
    <property type="component" value="Unassembled WGS sequence"/>
</dbReference>
<dbReference type="PANTHER" id="PTHR37309">
    <property type="entry name" value="SLR0284 PROTEIN"/>
    <property type="match status" value="1"/>
</dbReference>
<keyword evidence="3" id="KW-1185">Reference proteome</keyword>
<keyword evidence="1" id="KW-0472">Membrane</keyword>
<reference evidence="2 3" key="1">
    <citation type="submission" date="2020-08" db="EMBL/GenBank/DDBJ databases">
        <title>Genomic Encyclopedia of Type Strains, Phase IV (KMG-IV): sequencing the most valuable type-strain genomes for metagenomic binning, comparative biology and taxonomic classification.</title>
        <authorList>
            <person name="Goeker M."/>
        </authorList>
    </citation>
    <scope>NUCLEOTIDE SEQUENCE [LARGE SCALE GENOMIC DNA]</scope>
    <source>
        <strain evidence="2 3">DSM 29007</strain>
    </source>
</reference>
<evidence type="ECO:0000313" key="2">
    <source>
        <dbReference type="EMBL" id="MBB6069888.1"/>
    </source>
</evidence>
<protein>
    <submittedName>
        <fullName evidence="2">Putative membrane protein</fullName>
    </submittedName>
</protein>
<gene>
    <name evidence="2" type="ORF">HNQ61_001505</name>
</gene>
<feature type="transmembrane region" description="Helical" evidence="1">
    <location>
        <begin position="30"/>
        <end position="47"/>
    </location>
</feature>
<dbReference type="EMBL" id="JACHIA010000003">
    <property type="protein sequence ID" value="MBB6069888.1"/>
    <property type="molecule type" value="Genomic_DNA"/>
</dbReference>